<reference evidence="1" key="1">
    <citation type="journal article" date="2023" name="G3 (Bethesda)">
        <title>A reference genome for the long-term kleptoplast-retaining sea slug Elysia crispata morphotype clarki.</title>
        <authorList>
            <person name="Eastman K.E."/>
            <person name="Pendleton A.L."/>
            <person name="Shaikh M.A."/>
            <person name="Suttiyut T."/>
            <person name="Ogas R."/>
            <person name="Tomko P."/>
            <person name="Gavelis G."/>
            <person name="Widhalm J.R."/>
            <person name="Wisecaver J.H."/>
        </authorList>
    </citation>
    <scope>NUCLEOTIDE SEQUENCE</scope>
    <source>
        <strain evidence="1">ECLA1</strain>
    </source>
</reference>
<accession>A0AAE1AA49</accession>
<protein>
    <submittedName>
        <fullName evidence="1">Uncharacterized protein</fullName>
    </submittedName>
</protein>
<dbReference type="EMBL" id="JAWDGP010002355">
    <property type="protein sequence ID" value="KAK3783802.1"/>
    <property type="molecule type" value="Genomic_DNA"/>
</dbReference>
<proteinExistence type="predicted"/>
<name>A0AAE1AA49_9GAST</name>
<comment type="caution">
    <text evidence="1">The sequence shown here is derived from an EMBL/GenBank/DDBJ whole genome shotgun (WGS) entry which is preliminary data.</text>
</comment>
<dbReference type="Proteomes" id="UP001283361">
    <property type="component" value="Unassembled WGS sequence"/>
</dbReference>
<keyword evidence="2" id="KW-1185">Reference proteome</keyword>
<sequence>MARAAVRWGLRPVGGAADSDRDTDRAWYHQTGCDPGQKLSCLVSSVGGFAQYLLLFLLRVRETLSPA</sequence>
<organism evidence="1 2">
    <name type="scientific">Elysia crispata</name>
    <name type="common">lettuce slug</name>
    <dbReference type="NCBI Taxonomy" id="231223"/>
    <lineage>
        <taxon>Eukaryota</taxon>
        <taxon>Metazoa</taxon>
        <taxon>Spiralia</taxon>
        <taxon>Lophotrochozoa</taxon>
        <taxon>Mollusca</taxon>
        <taxon>Gastropoda</taxon>
        <taxon>Heterobranchia</taxon>
        <taxon>Euthyneura</taxon>
        <taxon>Panpulmonata</taxon>
        <taxon>Sacoglossa</taxon>
        <taxon>Placobranchoidea</taxon>
        <taxon>Plakobranchidae</taxon>
        <taxon>Elysia</taxon>
    </lineage>
</organism>
<gene>
    <name evidence="1" type="ORF">RRG08_063463</name>
</gene>
<evidence type="ECO:0000313" key="1">
    <source>
        <dbReference type="EMBL" id="KAK3783802.1"/>
    </source>
</evidence>
<dbReference type="AlphaFoldDB" id="A0AAE1AA49"/>
<evidence type="ECO:0000313" key="2">
    <source>
        <dbReference type="Proteomes" id="UP001283361"/>
    </source>
</evidence>